<name>A0ABD7X4H3_PRIAR</name>
<dbReference type="InterPro" id="IPR002104">
    <property type="entry name" value="Integrase_catalytic"/>
</dbReference>
<dbReference type="InterPro" id="IPR004107">
    <property type="entry name" value="Integrase_SAM-like_N"/>
</dbReference>
<dbReference type="Gene3D" id="1.10.150.130">
    <property type="match status" value="1"/>
</dbReference>
<dbReference type="GO" id="GO:0003677">
    <property type="term" value="F:DNA binding"/>
    <property type="evidence" value="ECO:0007669"/>
    <property type="project" value="UniProtKB-UniRule"/>
</dbReference>
<feature type="domain" description="Tyr recombinase" evidence="5">
    <location>
        <begin position="108"/>
        <end position="310"/>
    </location>
</feature>
<sequence length="310" mass="36561">MDIPRIVQCFLVHLHESGKKHSTISMYKHDLNAFFRWLNQQHPHMASETLPEGREYYEEYFTYLKEKNLSEANLRRVASHLNGLLRFYDLIHQIGVLKATTKKQRELTDNDFISKNDACLLLESVISHKNLTDTQLKIHEHIASRNQSILILMLHYGLTINEVVSLNIKDINFSQNALTITTNKGKRILDLSSDDKKIIYNYFSAIPSLFKPKDYTDDPLFLSFHPQKMVYWYDYNLNKPRRISLIGVKRMIEKEVQRSGLQAKVRSTQFRNSCILNRLLEGYSNEQIIYYFGLSSRHALYRYKRYLKSS</sequence>
<evidence type="ECO:0000256" key="2">
    <source>
        <dbReference type="ARBA" id="ARBA00023125"/>
    </source>
</evidence>
<dbReference type="Pfam" id="PF00589">
    <property type="entry name" value="Phage_integrase"/>
    <property type="match status" value="1"/>
</dbReference>
<dbReference type="InterPro" id="IPR011010">
    <property type="entry name" value="DNA_brk_join_enz"/>
</dbReference>
<reference evidence="7 8" key="1">
    <citation type="submission" date="2023-02" db="EMBL/GenBank/DDBJ databases">
        <title>Complete genome sequence of Priestia aryabhattai G5MAi6, a methanol-tolerant strain isolated from tap water in Hong Kong.</title>
        <authorList>
            <person name="Leung K.M."/>
            <person name="Lai G.K.K."/>
            <person name="Griffin S.D.J."/>
        </authorList>
    </citation>
    <scope>NUCLEOTIDE SEQUENCE [LARGE SCALE GENOMIC DNA]</scope>
    <source>
        <strain evidence="7 8">G5MAi6</strain>
        <plasmid evidence="7 8">pG5MAi6_2</plasmid>
    </source>
</reference>
<dbReference type="Pfam" id="PF02899">
    <property type="entry name" value="Phage_int_SAM_1"/>
    <property type="match status" value="1"/>
</dbReference>
<keyword evidence="7" id="KW-0614">Plasmid</keyword>
<organism evidence="7 8">
    <name type="scientific">Priestia aryabhattai</name>
    <name type="common">Bacillus aryabhattai</name>
    <dbReference type="NCBI Taxonomy" id="412384"/>
    <lineage>
        <taxon>Bacteria</taxon>
        <taxon>Bacillati</taxon>
        <taxon>Bacillota</taxon>
        <taxon>Bacilli</taxon>
        <taxon>Bacillales</taxon>
        <taxon>Bacillaceae</taxon>
        <taxon>Priestia</taxon>
    </lineage>
</organism>
<dbReference type="SUPFAM" id="SSF56349">
    <property type="entry name" value="DNA breaking-rejoining enzymes"/>
    <property type="match status" value="1"/>
</dbReference>
<dbReference type="PROSITE" id="PS51898">
    <property type="entry name" value="TYR_RECOMBINASE"/>
    <property type="match status" value="1"/>
</dbReference>
<evidence type="ECO:0000256" key="3">
    <source>
        <dbReference type="ARBA" id="ARBA00023172"/>
    </source>
</evidence>
<dbReference type="EMBL" id="CP118720">
    <property type="protein sequence ID" value="WEA47248.1"/>
    <property type="molecule type" value="Genomic_DNA"/>
</dbReference>
<evidence type="ECO:0000313" key="8">
    <source>
        <dbReference type="Proteomes" id="UP001220217"/>
    </source>
</evidence>
<dbReference type="SUPFAM" id="SSF47823">
    <property type="entry name" value="lambda integrase-like, N-terminal domain"/>
    <property type="match status" value="1"/>
</dbReference>
<keyword evidence="3" id="KW-0233">DNA recombination</keyword>
<evidence type="ECO:0000259" key="6">
    <source>
        <dbReference type="PROSITE" id="PS51900"/>
    </source>
</evidence>
<keyword evidence="2 4" id="KW-0238">DNA-binding</keyword>
<dbReference type="InterPro" id="IPR010998">
    <property type="entry name" value="Integrase_recombinase_N"/>
</dbReference>
<evidence type="ECO:0000256" key="4">
    <source>
        <dbReference type="PROSITE-ProRule" id="PRU01248"/>
    </source>
</evidence>
<gene>
    <name evidence="7" type="ORF">PWO00_28105</name>
</gene>
<evidence type="ECO:0000313" key="7">
    <source>
        <dbReference type="EMBL" id="WEA47248.1"/>
    </source>
</evidence>
<dbReference type="CDD" id="cd00397">
    <property type="entry name" value="DNA_BRE_C"/>
    <property type="match status" value="1"/>
</dbReference>
<keyword evidence="1" id="KW-0229">DNA integration</keyword>
<accession>A0ABD7X4H3</accession>
<dbReference type="InterPro" id="IPR044068">
    <property type="entry name" value="CB"/>
</dbReference>
<dbReference type="Proteomes" id="UP001220217">
    <property type="component" value="Plasmid pG5MAi6_2"/>
</dbReference>
<dbReference type="AlphaFoldDB" id="A0ABD7X4H3"/>
<feature type="domain" description="Core-binding (CB)" evidence="6">
    <location>
        <begin position="1"/>
        <end position="89"/>
    </location>
</feature>
<proteinExistence type="predicted"/>
<dbReference type="RefSeq" id="WP_275037749.1">
    <property type="nucleotide sequence ID" value="NZ_CP118720.1"/>
</dbReference>
<dbReference type="PROSITE" id="PS51900">
    <property type="entry name" value="CB"/>
    <property type="match status" value="1"/>
</dbReference>
<dbReference type="GO" id="GO:0015074">
    <property type="term" value="P:DNA integration"/>
    <property type="evidence" value="ECO:0007669"/>
    <property type="project" value="UniProtKB-KW"/>
</dbReference>
<evidence type="ECO:0000256" key="1">
    <source>
        <dbReference type="ARBA" id="ARBA00022908"/>
    </source>
</evidence>
<geneLocation type="plasmid" evidence="7 8">
    <name>pG5MAi6_2</name>
</geneLocation>
<dbReference type="InterPro" id="IPR013762">
    <property type="entry name" value="Integrase-like_cat_sf"/>
</dbReference>
<evidence type="ECO:0000259" key="5">
    <source>
        <dbReference type="PROSITE" id="PS51898"/>
    </source>
</evidence>
<dbReference type="GO" id="GO:0006310">
    <property type="term" value="P:DNA recombination"/>
    <property type="evidence" value="ECO:0007669"/>
    <property type="project" value="UniProtKB-KW"/>
</dbReference>
<dbReference type="Gene3D" id="1.10.443.10">
    <property type="entry name" value="Intergrase catalytic core"/>
    <property type="match status" value="1"/>
</dbReference>
<protein>
    <submittedName>
        <fullName evidence="7">Tyrosine-type recombinase/integrase</fullName>
    </submittedName>
</protein>